<feature type="modified residue" description="4-aspartylphosphate" evidence="5">
    <location>
        <position position="52"/>
    </location>
</feature>
<dbReference type="Pfam" id="PF00072">
    <property type="entry name" value="Response_reg"/>
    <property type="match status" value="1"/>
</dbReference>
<dbReference type="Proteomes" id="UP000662111">
    <property type="component" value="Unassembled WGS sequence"/>
</dbReference>
<dbReference type="InterPro" id="IPR001789">
    <property type="entry name" value="Sig_transdc_resp-reg_receiver"/>
</dbReference>
<dbReference type="SMART" id="SM00421">
    <property type="entry name" value="HTH_LUXR"/>
    <property type="match status" value="1"/>
</dbReference>
<keyword evidence="4" id="KW-0804">Transcription</keyword>
<dbReference type="PROSITE" id="PS00622">
    <property type="entry name" value="HTH_LUXR_1"/>
    <property type="match status" value="1"/>
</dbReference>
<keyword evidence="2" id="KW-0805">Transcription regulation</keyword>
<dbReference type="InterPro" id="IPR011006">
    <property type="entry name" value="CheY-like_superfamily"/>
</dbReference>
<dbReference type="CDD" id="cd17535">
    <property type="entry name" value="REC_NarL-like"/>
    <property type="match status" value="1"/>
</dbReference>
<dbReference type="InterPro" id="IPR016032">
    <property type="entry name" value="Sig_transdc_resp-reg_C-effctor"/>
</dbReference>
<dbReference type="InterPro" id="IPR039420">
    <property type="entry name" value="WalR-like"/>
</dbReference>
<protein>
    <submittedName>
        <fullName evidence="8">DNA-binding response regulator</fullName>
    </submittedName>
</protein>
<evidence type="ECO:0000256" key="2">
    <source>
        <dbReference type="ARBA" id="ARBA00023015"/>
    </source>
</evidence>
<dbReference type="EMBL" id="BMLB01000004">
    <property type="protein sequence ID" value="GGK71570.1"/>
    <property type="molecule type" value="Genomic_DNA"/>
</dbReference>
<dbReference type="PROSITE" id="PS50043">
    <property type="entry name" value="HTH_LUXR_2"/>
    <property type="match status" value="1"/>
</dbReference>
<keyword evidence="3 8" id="KW-0238">DNA-binding</keyword>
<organism evidence="8 9">
    <name type="scientific">Ornithinimicrobium pekingense</name>
    <dbReference type="NCBI Taxonomy" id="384677"/>
    <lineage>
        <taxon>Bacteria</taxon>
        <taxon>Bacillati</taxon>
        <taxon>Actinomycetota</taxon>
        <taxon>Actinomycetes</taxon>
        <taxon>Micrococcales</taxon>
        <taxon>Ornithinimicrobiaceae</taxon>
        <taxon>Ornithinimicrobium</taxon>
    </lineage>
</organism>
<dbReference type="SUPFAM" id="SSF52172">
    <property type="entry name" value="CheY-like"/>
    <property type="match status" value="1"/>
</dbReference>
<keyword evidence="1 5" id="KW-0597">Phosphoprotein</keyword>
<keyword evidence="9" id="KW-1185">Reference proteome</keyword>
<comment type="caution">
    <text evidence="8">The sequence shown here is derived from an EMBL/GenBank/DDBJ whole genome shotgun (WGS) entry which is preliminary data.</text>
</comment>
<dbReference type="CDD" id="cd06170">
    <property type="entry name" value="LuxR_C_like"/>
    <property type="match status" value="1"/>
</dbReference>
<evidence type="ECO:0000259" key="7">
    <source>
        <dbReference type="PROSITE" id="PS50110"/>
    </source>
</evidence>
<name>A0ABQ2FB42_9MICO</name>
<evidence type="ECO:0000256" key="3">
    <source>
        <dbReference type="ARBA" id="ARBA00023125"/>
    </source>
</evidence>
<feature type="domain" description="Response regulatory" evidence="7">
    <location>
        <begin position="2"/>
        <end position="122"/>
    </location>
</feature>
<dbReference type="PROSITE" id="PS50110">
    <property type="entry name" value="RESPONSE_REGULATORY"/>
    <property type="match status" value="1"/>
</dbReference>
<dbReference type="SUPFAM" id="SSF46894">
    <property type="entry name" value="C-terminal effector domain of the bipartite response regulators"/>
    <property type="match status" value="1"/>
</dbReference>
<accession>A0ABQ2FB42</accession>
<dbReference type="Pfam" id="PF00196">
    <property type="entry name" value="GerE"/>
    <property type="match status" value="1"/>
</dbReference>
<feature type="domain" description="HTH luxR-type" evidence="6">
    <location>
        <begin position="144"/>
        <end position="215"/>
    </location>
</feature>
<dbReference type="InterPro" id="IPR058245">
    <property type="entry name" value="NreC/VraR/RcsB-like_REC"/>
</dbReference>
<dbReference type="InterPro" id="IPR000792">
    <property type="entry name" value="Tscrpt_reg_LuxR_C"/>
</dbReference>
<dbReference type="RefSeq" id="WP_022922594.1">
    <property type="nucleotide sequence ID" value="NZ_BMLB01000004.1"/>
</dbReference>
<evidence type="ECO:0000256" key="5">
    <source>
        <dbReference type="PROSITE-ProRule" id="PRU00169"/>
    </source>
</evidence>
<sequence>MRVVIADDVMLVRSGIARLLGDHGVDVVGEAGDAAELLRLVAVERPDVAVVDIRMPPTHTDEGLVAAQRIRRDYPGTAVVVLSQYVEPVYAQRLLADHPGGVGYLLKERVSDVAVLVDALHRVHEQESVIDPTIVAQVLRGHPAGSPVGRLTERERSVLALMAEGRSNGGIARELVLSERTVEAASASIFRKLGLSAAPDLNRRVLAVLTLLRGG</sequence>
<dbReference type="GO" id="GO:0003677">
    <property type="term" value="F:DNA binding"/>
    <property type="evidence" value="ECO:0007669"/>
    <property type="project" value="UniProtKB-KW"/>
</dbReference>
<dbReference type="PANTHER" id="PTHR43214">
    <property type="entry name" value="TWO-COMPONENT RESPONSE REGULATOR"/>
    <property type="match status" value="1"/>
</dbReference>
<dbReference type="SMART" id="SM00448">
    <property type="entry name" value="REC"/>
    <property type="match status" value="1"/>
</dbReference>
<reference evidence="9" key="1">
    <citation type="journal article" date="2019" name="Int. J. Syst. Evol. Microbiol.">
        <title>The Global Catalogue of Microorganisms (GCM) 10K type strain sequencing project: providing services to taxonomists for standard genome sequencing and annotation.</title>
        <authorList>
            <consortium name="The Broad Institute Genomics Platform"/>
            <consortium name="The Broad Institute Genome Sequencing Center for Infectious Disease"/>
            <person name="Wu L."/>
            <person name="Ma J."/>
        </authorList>
    </citation>
    <scope>NUCLEOTIDE SEQUENCE [LARGE SCALE GENOMIC DNA]</scope>
    <source>
        <strain evidence="9">CGMCC 1.5362</strain>
    </source>
</reference>
<evidence type="ECO:0000313" key="9">
    <source>
        <dbReference type="Proteomes" id="UP000662111"/>
    </source>
</evidence>
<dbReference type="Gene3D" id="3.40.50.2300">
    <property type="match status" value="1"/>
</dbReference>
<evidence type="ECO:0000259" key="6">
    <source>
        <dbReference type="PROSITE" id="PS50043"/>
    </source>
</evidence>
<dbReference type="PANTHER" id="PTHR43214:SF24">
    <property type="entry name" value="TRANSCRIPTIONAL REGULATORY PROTEIN NARL-RELATED"/>
    <property type="match status" value="1"/>
</dbReference>
<evidence type="ECO:0000313" key="8">
    <source>
        <dbReference type="EMBL" id="GGK71570.1"/>
    </source>
</evidence>
<evidence type="ECO:0000256" key="4">
    <source>
        <dbReference type="ARBA" id="ARBA00023163"/>
    </source>
</evidence>
<gene>
    <name evidence="8" type="ORF">GCM10011509_20090</name>
</gene>
<proteinExistence type="predicted"/>
<evidence type="ECO:0000256" key="1">
    <source>
        <dbReference type="ARBA" id="ARBA00022553"/>
    </source>
</evidence>
<dbReference type="PRINTS" id="PR00038">
    <property type="entry name" value="HTHLUXR"/>
</dbReference>